<feature type="compositionally biased region" description="Acidic residues" evidence="1">
    <location>
        <begin position="1372"/>
        <end position="1387"/>
    </location>
</feature>
<protein>
    <recommendedName>
        <fullName evidence="6">CID domain-containing protein</fullName>
    </recommendedName>
</protein>
<dbReference type="Pfam" id="PF21936">
    <property type="entry name" value="Pcf11_C"/>
    <property type="match status" value="1"/>
</dbReference>
<feature type="compositionally biased region" description="Basic and acidic residues" evidence="1">
    <location>
        <begin position="1359"/>
        <end position="1371"/>
    </location>
</feature>
<dbReference type="EMBL" id="BLKM01000358">
    <property type="protein sequence ID" value="GFG32318.1"/>
    <property type="molecule type" value="Genomic_DNA"/>
</dbReference>
<evidence type="ECO:0008006" key="6">
    <source>
        <dbReference type="Google" id="ProtNLM"/>
    </source>
</evidence>
<dbReference type="InParanoid" id="A0A6L2PP49"/>
<feature type="compositionally biased region" description="Pro residues" evidence="1">
    <location>
        <begin position="563"/>
        <end position="578"/>
    </location>
</feature>
<dbReference type="GO" id="GO:0003729">
    <property type="term" value="F:mRNA binding"/>
    <property type="evidence" value="ECO:0007669"/>
    <property type="project" value="InterPro"/>
</dbReference>
<dbReference type="PANTHER" id="PTHR15921">
    <property type="entry name" value="PRE-MRNA CLEAVAGE COMPLEX II"/>
    <property type="match status" value="1"/>
</dbReference>
<feature type="region of interest" description="Disordered" evidence="1">
    <location>
        <begin position="1355"/>
        <end position="1431"/>
    </location>
</feature>
<feature type="compositionally biased region" description="Polar residues" evidence="1">
    <location>
        <begin position="203"/>
        <end position="218"/>
    </location>
</feature>
<feature type="compositionally biased region" description="Basic and acidic residues" evidence="1">
    <location>
        <begin position="296"/>
        <end position="309"/>
    </location>
</feature>
<reference evidence="5" key="1">
    <citation type="submission" date="2020-01" db="EMBL/GenBank/DDBJ databases">
        <title>Draft genome sequence of the Termite Coptotermes fromosanus.</title>
        <authorList>
            <person name="Itakura S."/>
            <person name="Yosikawa Y."/>
            <person name="Umezawa K."/>
        </authorList>
    </citation>
    <scope>NUCLEOTIDE SEQUENCE [LARGE SCALE GENOMIC DNA]</scope>
</reference>
<feature type="region of interest" description="Disordered" evidence="1">
    <location>
        <begin position="1447"/>
        <end position="1492"/>
    </location>
</feature>
<gene>
    <name evidence="4" type="ORF">Cfor_02715</name>
</gene>
<keyword evidence="5" id="KW-1185">Reference proteome</keyword>
<feature type="region of interest" description="Disordered" evidence="1">
    <location>
        <begin position="693"/>
        <end position="739"/>
    </location>
</feature>
<dbReference type="Proteomes" id="UP000502823">
    <property type="component" value="Unassembled WGS sequence"/>
</dbReference>
<dbReference type="InterPro" id="IPR054127">
    <property type="entry name" value="Pcf11_C"/>
</dbReference>
<feature type="domain" description="Pcf11 Clp1-ID" evidence="2">
    <location>
        <begin position="1240"/>
        <end position="1271"/>
    </location>
</feature>
<feature type="region of interest" description="Disordered" evidence="1">
    <location>
        <begin position="753"/>
        <end position="775"/>
    </location>
</feature>
<dbReference type="GO" id="GO:0006369">
    <property type="term" value="P:termination of RNA polymerase II transcription"/>
    <property type="evidence" value="ECO:0007669"/>
    <property type="project" value="InterPro"/>
</dbReference>
<feature type="compositionally biased region" description="Basic and acidic residues" evidence="1">
    <location>
        <begin position="1401"/>
        <end position="1423"/>
    </location>
</feature>
<feature type="compositionally biased region" description="Polar residues" evidence="1">
    <location>
        <begin position="128"/>
        <end position="143"/>
    </location>
</feature>
<dbReference type="InterPro" id="IPR045154">
    <property type="entry name" value="PCF11-like"/>
</dbReference>
<dbReference type="GO" id="GO:0005849">
    <property type="term" value="C:mRNA cleavage factor complex"/>
    <property type="evidence" value="ECO:0007669"/>
    <property type="project" value="InterPro"/>
</dbReference>
<dbReference type="InterPro" id="IPR021605">
    <property type="entry name" value="Pcf11_Clp1-ID"/>
</dbReference>
<dbReference type="GO" id="GO:0031124">
    <property type="term" value="P:mRNA 3'-end processing"/>
    <property type="evidence" value="ECO:0007669"/>
    <property type="project" value="InterPro"/>
</dbReference>
<feature type="compositionally biased region" description="Polar residues" evidence="1">
    <location>
        <begin position="582"/>
        <end position="594"/>
    </location>
</feature>
<evidence type="ECO:0000259" key="2">
    <source>
        <dbReference type="Pfam" id="PF11526"/>
    </source>
</evidence>
<feature type="region of interest" description="Disordered" evidence="1">
    <location>
        <begin position="1542"/>
        <end position="1619"/>
    </location>
</feature>
<evidence type="ECO:0000259" key="3">
    <source>
        <dbReference type="Pfam" id="PF21936"/>
    </source>
</evidence>
<dbReference type="Pfam" id="PF11526">
    <property type="entry name" value="Pfc11_Clp1_ID"/>
    <property type="match status" value="1"/>
</dbReference>
<feature type="compositionally biased region" description="Basic and acidic residues" evidence="1">
    <location>
        <begin position="1455"/>
        <end position="1484"/>
    </location>
</feature>
<feature type="compositionally biased region" description="Basic and acidic residues" evidence="1">
    <location>
        <begin position="491"/>
        <end position="507"/>
    </location>
</feature>
<feature type="non-terminal residue" evidence="4">
    <location>
        <position position="1"/>
    </location>
</feature>
<organism evidence="4 5">
    <name type="scientific">Coptotermes formosanus</name>
    <name type="common">Formosan subterranean termite</name>
    <dbReference type="NCBI Taxonomy" id="36987"/>
    <lineage>
        <taxon>Eukaryota</taxon>
        <taxon>Metazoa</taxon>
        <taxon>Ecdysozoa</taxon>
        <taxon>Arthropoda</taxon>
        <taxon>Hexapoda</taxon>
        <taxon>Insecta</taxon>
        <taxon>Pterygota</taxon>
        <taxon>Neoptera</taxon>
        <taxon>Polyneoptera</taxon>
        <taxon>Dictyoptera</taxon>
        <taxon>Blattodea</taxon>
        <taxon>Blattoidea</taxon>
        <taxon>Termitoidae</taxon>
        <taxon>Rhinotermitidae</taxon>
        <taxon>Coptotermes</taxon>
    </lineage>
</organism>
<evidence type="ECO:0000256" key="1">
    <source>
        <dbReference type="SAM" id="MobiDB-lite"/>
    </source>
</evidence>
<feature type="compositionally biased region" description="Basic and acidic residues" evidence="1">
    <location>
        <begin position="693"/>
        <end position="708"/>
    </location>
</feature>
<dbReference type="GO" id="GO:0005737">
    <property type="term" value="C:cytoplasm"/>
    <property type="evidence" value="ECO:0007669"/>
    <property type="project" value="TreeGrafter"/>
</dbReference>
<feature type="region of interest" description="Disordered" evidence="1">
    <location>
        <begin position="42"/>
        <end position="644"/>
    </location>
</feature>
<sequence length="1633" mass="178984">HLLVPALQAGGQESAKLITAPKPVESPVVSMKSPAAVPVPAPVVNPSQSSERISVTVPESATATPARGSGSAVGNSKLKTDMNMSAAAGLKVSAATSSSSTSPRPVPAPAVTAVNPNVRSRDPRLASRQLQSNAVSENNTAQPQDEDMQEPDSVFEPIKLETAKPKPQITINLGCANKGIMNKETRGISKKDPRLLSNKVHGLSNSNIKGRTSATNSGVCGKGGGKLSGRGPSPSPSSPSRPSSSGGGKTSTSPSSSQRKTQNKGGGNGNTKPPRNKPLPKVIKIDLTDSPPPKTGDTKGESGRNKENTEFGSKSNSPSSKTESHKKKSSPVTTSRSSSERKKGLGKPGSESAMMGRNSNSNNNKRERAKSPVGGEKSRARDRDRSSSTKYDMFAEPEGDSPSPPPPPIISTDGKQREESSSSKGSVFKDVKLPKGRNYVRRNLSAKSRSPEIGSVAATGDVDLRLGAPPEKHPRLNVFQPDMNSSASAEEDVKKPLVEAANKDVDLRQLPGSPNKKRSSMERADQPPMKKTKAEVFDELFGNEDVDLRQLPPTVPVVTQALPPSPPPPPVISQPSPVPMSASSQDSSANNTLSPKHPSPEQQREEAEDRIDEKKSISEDDNDPGERRRSLSTMVGEDTDMRPHMWDDVNDININMIMQEADEQLKNGTISFSHYNTVLKQVIQLNEVQKLREAQRRDQQENKENWERSRRRHLGETGHLSPISVDEDSQGGSSIDTRFGDIDERFPAVHKHRNATATSVPSPPEPLMQGKFQPGPSQWNDMGRPHLASGRWEPAPSPWIRGGLGSSSMPLTQGHLGTHMHMLHPGPSQGQSVPFHRPAGPEFQPVNSFGGINRWRPPQFQSRAPFESDIERFEPRFSGRSDYRFRGPAQSVLQPQTRANDELPPADPLILDLIAQDTMRTINIDGVPREIRFYGDTAVVMLAWDDPREIGFQGGTRLVSFDDQESVLCSFGDTYRECTIDGSTHRFDIENKPHVLRFVEALSTVLINGQPIKVEFGGLPKPIVVRGKKHFIRFTVLPRGIRPGYISIVNMEGGRLPSPPHLKNESSENISFGGEDSNDASSKFPQGHDPVLPYGESYSFICISEGQLPLEMLTSLMPTVMAPASGFSYQVEQDSQDASIIPFLPTEINVDELFQRLVATGIVPQAEKADADSKKEEEVKSIKPVDFKQSETLKVRQPGVVALLYSGIQCSSCGVRFPPEQTMKYSQHLDWHFRQNRRDRDNTRKAQSRKWYYDVSDWIQFEEIEDLEERAQSWFETQQATEGEEKEVQEVPSVCAGENPEDTFCAVCHDKFEQFYNEEREEWHLRAAIRIDGKTYHPLCYDDYKASLEVSIEEPAASEEAKDNEAKKKADEEEQKETDDKEEDEAAEESKVETMDTSVPDEIKKEESTDGEDVVTKEGKTDINEADDIEGQLKEVKLEPVLKEVTLESPLDEECPIKEETQEPMEAVKIEEPENEVKTEPQEKETEEGNVDEEMEHIAPAADTTHTAVACSIDGNVKFEDSPQITSGPVPGKIKINITKSLTSAAAKESQSEGEAETVTANQSTDDEPGPVPAEANRESGEEGIGEEDVDSQEPPPPGVEPVQLKPRLVGRKLTELPPVMKGTELSGLCCIM</sequence>
<feature type="compositionally biased region" description="Basic and acidic residues" evidence="1">
    <location>
        <begin position="364"/>
        <end position="387"/>
    </location>
</feature>
<feature type="compositionally biased region" description="Low complexity" evidence="1">
    <location>
        <begin position="240"/>
        <end position="260"/>
    </location>
</feature>
<feature type="compositionally biased region" description="Basic and acidic residues" evidence="1">
    <location>
        <begin position="598"/>
        <end position="629"/>
    </location>
</feature>
<feature type="compositionally biased region" description="Basic and acidic residues" evidence="1">
    <location>
        <begin position="181"/>
        <end position="194"/>
    </location>
</feature>
<feature type="domain" description="Pcf11 C-terminal" evidence="3">
    <location>
        <begin position="1304"/>
        <end position="1342"/>
    </location>
</feature>
<feature type="compositionally biased region" description="Low complexity" evidence="1">
    <location>
        <begin position="92"/>
        <end position="118"/>
    </location>
</feature>
<feature type="compositionally biased region" description="Polar residues" evidence="1">
    <location>
        <begin position="51"/>
        <end position="63"/>
    </location>
</feature>
<dbReference type="PANTHER" id="PTHR15921:SF3">
    <property type="entry name" value="PRE-MRNA CLEAVAGE COMPLEX 2 PROTEIN PCF11"/>
    <property type="match status" value="1"/>
</dbReference>
<comment type="caution">
    <text evidence="4">The sequence shown here is derived from an EMBL/GenBank/DDBJ whole genome shotgun (WGS) entry which is preliminary data.</text>
</comment>
<feature type="compositionally biased region" description="Acidic residues" evidence="1">
    <location>
        <begin position="1582"/>
        <end position="1592"/>
    </location>
</feature>
<feature type="compositionally biased region" description="Basic and acidic residues" evidence="1">
    <location>
        <begin position="414"/>
        <end position="433"/>
    </location>
</feature>
<evidence type="ECO:0000313" key="5">
    <source>
        <dbReference type="Proteomes" id="UP000502823"/>
    </source>
</evidence>
<dbReference type="OrthoDB" id="343582at2759"/>
<proteinExistence type="predicted"/>
<evidence type="ECO:0000313" key="4">
    <source>
        <dbReference type="EMBL" id="GFG32318.1"/>
    </source>
</evidence>
<dbReference type="GO" id="GO:0000993">
    <property type="term" value="F:RNA polymerase II complex binding"/>
    <property type="evidence" value="ECO:0007669"/>
    <property type="project" value="InterPro"/>
</dbReference>
<feature type="region of interest" description="Disordered" evidence="1">
    <location>
        <begin position="1057"/>
        <end position="1087"/>
    </location>
</feature>
<name>A0A6L2PP49_COPFO</name>
<accession>A0A6L2PP49</accession>